<protein>
    <submittedName>
        <fullName evidence="3">3-oxoacyl-(Acyl-carrier-protein) reductase</fullName>
        <ecNumber evidence="3">1.1.1.100</ecNumber>
    </submittedName>
</protein>
<dbReference type="InterPro" id="IPR002347">
    <property type="entry name" value="SDR_fam"/>
</dbReference>
<accession>A0A0K2VUG0</accession>
<dbReference type="PROSITE" id="PS51257">
    <property type="entry name" value="PROKAR_LIPOPROTEIN"/>
    <property type="match status" value="1"/>
</dbReference>
<dbReference type="EC" id="1.1.1.100" evidence="3"/>
<evidence type="ECO:0000313" key="3">
    <source>
        <dbReference type="EMBL" id="CDX54113.1"/>
    </source>
</evidence>
<dbReference type="EMBL" id="CCND01000010">
    <property type="protein sequence ID" value="CDX54113.1"/>
    <property type="molecule type" value="Genomic_DNA"/>
</dbReference>
<dbReference type="NCBIfam" id="NF005559">
    <property type="entry name" value="PRK07231.1"/>
    <property type="match status" value="1"/>
</dbReference>
<dbReference type="Proteomes" id="UP000182888">
    <property type="component" value="Unassembled WGS sequence"/>
</dbReference>
<evidence type="ECO:0000256" key="1">
    <source>
        <dbReference type="ARBA" id="ARBA00006484"/>
    </source>
</evidence>
<name>A0A0K2VUG0_MESPL</name>
<proteinExistence type="inferred from homology"/>
<dbReference type="Gene3D" id="3.40.50.720">
    <property type="entry name" value="NAD(P)-binding Rossmann-like Domain"/>
    <property type="match status" value="1"/>
</dbReference>
<reference evidence="4" key="1">
    <citation type="submission" date="2014-08" db="EMBL/GenBank/DDBJ databases">
        <authorList>
            <person name="Edwards T."/>
        </authorList>
    </citation>
    <scope>NUCLEOTIDE SEQUENCE [LARGE SCALE GENOMIC DNA]</scope>
</reference>
<dbReference type="GO" id="GO:0004316">
    <property type="term" value="F:3-oxoacyl-[acyl-carrier-protein] reductase (NADPH) activity"/>
    <property type="evidence" value="ECO:0007669"/>
    <property type="project" value="UniProtKB-EC"/>
</dbReference>
<sequence>MSGGRGELDGRVAIVTGAAGGMGGAITQTFLAAGCRVVATDLKPRQLPEAGDALSCLAHDASSESDWRSAVAEAVGRFGRIDILVNNAAYFEPAPFIDTSADDMDAHYRVNQRGVLIGMQSVLPAMRAAGRGTIINICSVAALSGSTGAFAYMSTKWAIRGMSRAAARELAPFAIRVNAIMPGLIDTAMMARNPPERNAGIIGAIPAGRAGRSAEVAEAALYLASDRSAYLTGSEIVVDGGLSA</sequence>
<gene>
    <name evidence="3" type="ORF">MPL1032_180364</name>
</gene>
<comment type="similarity">
    <text evidence="1">Belongs to the short-chain dehydrogenases/reductases (SDR) family.</text>
</comment>
<evidence type="ECO:0000313" key="4">
    <source>
        <dbReference type="Proteomes" id="UP000182888"/>
    </source>
</evidence>
<dbReference type="InterPro" id="IPR036291">
    <property type="entry name" value="NAD(P)-bd_dom_sf"/>
</dbReference>
<dbReference type="Pfam" id="PF13561">
    <property type="entry name" value="adh_short_C2"/>
    <property type="match status" value="1"/>
</dbReference>
<dbReference type="PANTHER" id="PTHR24321">
    <property type="entry name" value="DEHYDROGENASES, SHORT CHAIN"/>
    <property type="match status" value="1"/>
</dbReference>
<dbReference type="PRINTS" id="PR00080">
    <property type="entry name" value="SDRFAMILY"/>
</dbReference>
<dbReference type="AlphaFoldDB" id="A0A0K2VUG0"/>
<keyword evidence="2 3" id="KW-0560">Oxidoreductase</keyword>
<dbReference type="PANTHER" id="PTHR24321:SF8">
    <property type="entry name" value="ESTRADIOL 17-BETA-DEHYDROGENASE 8-RELATED"/>
    <property type="match status" value="1"/>
</dbReference>
<dbReference type="FunFam" id="3.40.50.720:FF:000084">
    <property type="entry name" value="Short-chain dehydrogenase reductase"/>
    <property type="match status" value="1"/>
</dbReference>
<organism evidence="3 4">
    <name type="scientific">Mesorhizobium plurifarium</name>
    <dbReference type="NCBI Taxonomy" id="69974"/>
    <lineage>
        <taxon>Bacteria</taxon>
        <taxon>Pseudomonadati</taxon>
        <taxon>Pseudomonadota</taxon>
        <taxon>Alphaproteobacteria</taxon>
        <taxon>Hyphomicrobiales</taxon>
        <taxon>Phyllobacteriaceae</taxon>
        <taxon>Mesorhizobium</taxon>
    </lineage>
</organism>
<dbReference type="SUPFAM" id="SSF51735">
    <property type="entry name" value="NAD(P)-binding Rossmann-fold domains"/>
    <property type="match status" value="1"/>
</dbReference>
<evidence type="ECO:0000256" key="2">
    <source>
        <dbReference type="ARBA" id="ARBA00023002"/>
    </source>
</evidence>
<dbReference type="PRINTS" id="PR00081">
    <property type="entry name" value="GDHRDH"/>
</dbReference>